<feature type="region of interest" description="Disordered" evidence="1">
    <location>
        <begin position="85"/>
        <end position="164"/>
    </location>
</feature>
<dbReference type="Proteomes" id="UP001591681">
    <property type="component" value="Unassembled WGS sequence"/>
</dbReference>
<feature type="compositionally biased region" description="Polar residues" evidence="1">
    <location>
        <begin position="89"/>
        <end position="105"/>
    </location>
</feature>
<protein>
    <submittedName>
        <fullName evidence="2">Uncharacterized protein</fullName>
    </submittedName>
</protein>
<evidence type="ECO:0000256" key="1">
    <source>
        <dbReference type="SAM" id="MobiDB-lite"/>
    </source>
</evidence>
<evidence type="ECO:0000313" key="2">
    <source>
        <dbReference type="EMBL" id="KAL2092233.1"/>
    </source>
</evidence>
<gene>
    <name evidence="2" type="ORF">ACEWY4_012031</name>
</gene>
<name>A0ABD1JZC2_9TELE</name>
<dbReference type="EMBL" id="JBHFQA010000010">
    <property type="protein sequence ID" value="KAL2092233.1"/>
    <property type="molecule type" value="Genomic_DNA"/>
</dbReference>
<reference evidence="2 3" key="1">
    <citation type="submission" date="2024-09" db="EMBL/GenBank/DDBJ databases">
        <title>A chromosome-level genome assembly of Gray's grenadier anchovy, Coilia grayii.</title>
        <authorList>
            <person name="Fu Z."/>
        </authorList>
    </citation>
    <scope>NUCLEOTIDE SEQUENCE [LARGE SCALE GENOMIC DNA]</scope>
    <source>
        <strain evidence="2">G4</strain>
        <tissue evidence="2">Muscle</tissue>
    </source>
</reference>
<accession>A0ABD1JZC2</accession>
<comment type="caution">
    <text evidence="2">The sequence shown here is derived from an EMBL/GenBank/DDBJ whole genome shotgun (WGS) entry which is preliminary data.</text>
</comment>
<sequence length="363" mass="40082">MSCMWKLSTRPAPRTTTESGSVLDNLRCVGHSALQHQGDTTRKASVEGDKRKKKAGKGSLKRSITLNFTPFTKMNATFLLCTDTRSSEPRQATSRKISSCSSQRPVTHWGLYRESPMQTQSTASQHSYGSRARPQTKREGVDHRRQERQRKPLSRNGRNSLKPVFPVLSEGPTISQCEGINPVSAQLNKSQVESQETKARTPVFRQHYEIMFQDPPWSSLKSSANLGPLAVSGRGTCSRSRGSGRATLVSVPSPCCSPEPLQLDGVRLQRAWQKSSWDKTYETPASGGGMKDLSQLMGAKKETKTGDDRKSDSEHTVEAAWSDLVSPSESIDGSRWDPSQFKVTVIKTNRKGWMQSPGALTLA</sequence>
<feature type="region of interest" description="Disordered" evidence="1">
    <location>
        <begin position="1"/>
        <end position="61"/>
    </location>
</feature>
<feature type="compositionally biased region" description="Basic and acidic residues" evidence="1">
    <location>
        <begin position="39"/>
        <end position="50"/>
    </location>
</feature>
<keyword evidence="3" id="KW-1185">Reference proteome</keyword>
<evidence type="ECO:0000313" key="3">
    <source>
        <dbReference type="Proteomes" id="UP001591681"/>
    </source>
</evidence>
<feature type="compositionally biased region" description="Basic residues" evidence="1">
    <location>
        <begin position="51"/>
        <end position="60"/>
    </location>
</feature>
<feature type="region of interest" description="Disordered" evidence="1">
    <location>
        <begin position="299"/>
        <end position="336"/>
    </location>
</feature>
<proteinExistence type="predicted"/>
<dbReference type="AlphaFoldDB" id="A0ABD1JZC2"/>
<organism evidence="2 3">
    <name type="scientific">Coilia grayii</name>
    <name type="common">Gray's grenadier anchovy</name>
    <dbReference type="NCBI Taxonomy" id="363190"/>
    <lineage>
        <taxon>Eukaryota</taxon>
        <taxon>Metazoa</taxon>
        <taxon>Chordata</taxon>
        <taxon>Craniata</taxon>
        <taxon>Vertebrata</taxon>
        <taxon>Euteleostomi</taxon>
        <taxon>Actinopterygii</taxon>
        <taxon>Neopterygii</taxon>
        <taxon>Teleostei</taxon>
        <taxon>Clupei</taxon>
        <taxon>Clupeiformes</taxon>
        <taxon>Clupeoidei</taxon>
        <taxon>Engraulidae</taxon>
        <taxon>Coilinae</taxon>
        <taxon>Coilia</taxon>
    </lineage>
</organism>
<feature type="compositionally biased region" description="Basic and acidic residues" evidence="1">
    <location>
        <begin position="136"/>
        <end position="145"/>
    </location>
</feature>
<feature type="compositionally biased region" description="Basic and acidic residues" evidence="1">
    <location>
        <begin position="299"/>
        <end position="317"/>
    </location>
</feature>
<feature type="compositionally biased region" description="Polar residues" evidence="1">
    <location>
        <begin position="116"/>
        <end position="128"/>
    </location>
</feature>